<organism evidence="6 7">
    <name type="scientific">Coniophora puteana (strain RWD-64-598)</name>
    <name type="common">Brown rot fungus</name>
    <dbReference type="NCBI Taxonomy" id="741705"/>
    <lineage>
        <taxon>Eukaryota</taxon>
        <taxon>Fungi</taxon>
        <taxon>Dikarya</taxon>
        <taxon>Basidiomycota</taxon>
        <taxon>Agaricomycotina</taxon>
        <taxon>Agaricomycetes</taxon>
        <taxon>Agaricomycetidae</taxon>
        <taxon>Boletales</taxon>
        <taxon>Coniophorineae</taxon>
        <taxon>Coniophoraceae</taxon>
        <taxon>Coniophora</taxon>
    </lineage>
</organism>
<comment type="caution">
    <text evidence="6">The sequence shown here is derived from an EMBL/GenBank/DDBJ whole genome shotgun (WGS) entry which is preliminary data.</text>
</comment>
<evidence type="ECO:0000313" key="7">
    <source>
        <dbReference type="Proteomes" id="UP000053558"/>
    </source>
</evidence>
<dbReference type="KEGG" id="cput:CONPUDRAFT_84718"/>
<dbReference type="GeneID" id="19210827"/>
<comment type="function">
    <text evidence="4">Inhibits the enzyme activity of ATPase.</text>
</comment>
<keyword evidence="7" id="KW-1185">Reference proteome</keyword>
<dbReference type="GO" id="GO:0042030">
    <property type="term" value="F:ATPase inhibitor activity"/>
    <property type="evidence" value="ECO:0007669"/>
    <property type="project" value="InterPro"/>
</dbReference>
<keyword evidence="5" id="KW-0175">Coiled coil</keyword>
<evidence type="ECO:0000256" key="2">
    <source>
        <dbReference type="ARBA" id="ARBA00010901"/>
    </source>
</evidence>
<gene>
    <name evidence="6" type="ORF">CONPUDRAFT_84718</name>
</gene>
<evidence type="ECO:0000256" key="4">
    <source>
        <dbReference type="RuleBase" id="RU368087"/>
    </source>
</evidence>
<dbReference type="EMBL" id="JH711585">
    <property type="protein sequence ID" value="EIW76850.1"/>
    <property type="molecule type" value="Genomic_DNA"/>
</dbReference>
<dbReference type="Gene3D" id="1.20.5.500">
    <property type="entry name" value="Single helix bin"/>
    <property type="match status" value="1"/>
</dbReference>
<proteinExistence type="inferred from homology"/>
<keyword evidence="3" id="KW-0496">Mitochondrion</keyword>
<comment type="similarity">
    <text evidence="2 4">Belongs to the ATPase inhibitor family.</text>
</comment>
<dbReference type="OrthoDB" id="2692657at2759"/>
<accession>A0A5M3MDA7</accession>
<evidence type="ECO:0000256" key="3">
    <source>
        <dbReference type="ARBA" id="ARBA00023128"/>
    </source>
</evidence>
<evidence type="ECO:0000256" key="5">
    <source>
        <dbReference type="SAM" id="Coils"/>
    </source>
</evidence>
<dbReference type="OMA" id="PASMFVR"/>
<sequence>MLARISLSTARRLPASTVVLGSRFMSNVRSDGSVASSKEFGKREAAQETEYVRKHEAELLRKLKSEIEAKKAELAALELQHAETEKKKEQ</sequence>
<comment type="subcellular location">
    <subcellularLocation>
        <location evidence="1">Mitochondrion</location>
    </subcellularLocation>
</comment>
<dbReference type="AlphaFoldDB" id="A0A5M3MDA7"/>
<dbReference type="Pfam" id="PF04568">
    <property type="entry name" value="IATP"/>
    <property type="match status" value="1"/>
</dbReference>
<evidence type="ECO:0000313" key="6">
    <source>
        <dbReference type="EMBL" id="EIW76850.1"/>
    </source>
</evidence>
<dbReference type="RefSeq" id="XP_007773173.1">
    <property type="nucleotide sequence ID" value="XM_007774983.1"/>
</dbReference>
<dbReference type="Proteomes" id="UP000053558">
    <property type="component" value="Unassembled WGS sequence"/>
</dbReference>
<dbReference type="InterPro" id="IPR007648">
    <property type="entry name" value="ATPase_inhibitor_mt"/>
</dbReference>
<evidence type="ECO:0000256" key="1">
    <source>
        <dbReference type="ARBA" id="ARBA00004173"/>
    </source>
</evidence>
<dbReference type="GO" id="GO:0005739">
    <property type="term" value="C:mitochondrion"/>
    <property type="evidence" value="ECO:0007669"/>
    <property type="project" value="UniProtKB-SubCell"/>
</dbReference>
<feature type="coiled-coil region" evidence="5">
    <location>
        <begin position="53"/>
        <end position="87"/>
    </location>
</feature>
<protein>
    <recommendedName>
        <fullName evidence="4">ATPase inhibitor, mitochondrial</fullName>
    </recommendedName>
</protein>
<reference evidence="7" key="1">
    <citation type="journal article" date="2012" name="Science">
        <title>The Paleozoic origin of enzymatic lignin decomposition reconstructed from 31 fungal genomes.</title>
        <authorList>
            <person name="Floudas D."/>
            <person name="Binder M."/>
            <person name="Riley R."/>
            <person name="Barry K."/>
            <person name="Blanchette R.A."/>
            <person name="Henrissat B."/>
            <person name="Martinez A.T."/>
            <person name="Otillar R."/>
            <person name="Spatafora J.W."/>
            <person name="Yadav J.S."/>
            <person name="Aerts A."/>
            <person name="Benoit I."/>
            <person name="Boyd A."/>
            <person name="Carlson A."/>
            <person name="Copeland A."/>
            <person name="Coutinho P.M."/>
            <person name="de Vries R.P."/>
            <person name="Ferreira P."/>
            <person name="Findley K."/>
            <person name="Foster B."/>
            <person name="Gaskell J."/>
            <person name="Glotzer D."/>
            <person name="Gorecki P."/>
            <person name="Heitman J."/>
            <person name="Hesse C."/>
            <person name="Hori C."/>
            <person name="Igarashi K."/>
            <person name="Jurgens J.A."/>
            <person name="Kallen N."/>
            <person name="Kersten P."/>
            <person name="Kohler A."/>
            <person name="Kuees U."/>
            <person name="Kumar T.K.A."/>
            <person name="Kuo A."/>
            <person name="LaButti K."/>
            <person name="Larrondo L.F."/>
            <person name="Lindquist E."/>
            <person name="Ling A."/>
            <person name="Lombard V."/>
            <person name="Lucas S."/>
            <person name="Lundell T."/>
            <person name="Martin R."/>
            <person name="McLaughlin D.J."/>
            <person name="Morgenstern I."/>
            <person name="Morin E."/>
            <person name="Murat C."/>
            <person name="Nagy L.G."/>
            <person name="Nolan M."/>
            <person name="Ohm R.A."/>
            <person name="Patyshakuliyeva A."/>
            <person name="Rokas A."/>
            <person name="Ruiz-Duenas F.J."/>
            <person name="Sabat G."/>
            <person name="Salamov A."/>
            <person name="Samejima M."/>
            <person name="Schmutz J."/>
            <person name="Slot J.C."/>
            <person name="St John F."/>
            <person name="Stenlid J."/>
            <person name="Sun H."/>
            <person name="Sun S."/>
            <person name="Syed K."/>
            <person name="Tsang A."/>
            <person name="Wiebenga A."/>
            <person name="Young D."/>
            <person name="Pisabarro A."/>
            <person name="Eastwood D.C."/>
            <person name="Martin F."/>
            <person name="Cullen D."/>
            <person name="Grigoriev I.V."/>
            <person name="Hibbett D.S."/>
        </authorList>
    </citation>
    <scope>NUCLEOTIDE SEQUENCE [LARGE SCALE GENOMIC DNA]</scope>
    <source>
        <strain evidence="7">RWD-64-598 SS2</strain>
    </source>
</reference>
<name>A0A5M3MDA7_CONPW</name>